<keyword evidence="2" id="KW-0732">Signal</keyword>
<evidence type="ECO:0000313" key="4">
    <source>
        <dbReference type="Proteomes" id="UP001233999"/>
    </source>
</evidence>
<evidence type="ECO:0000256" key="2">
    <source>
        <dbReference type="SAM" id="SignalP"/>
    </source>
</evidence>
<protein>
    <submittedName>
        <fullName evidence="3">Uncharacterized protein</fullName>
    </submittedName>
</protein>
<keyword evidence="4" id="KW-1185">Reference proteome</keyword>
<sequence>DPECSIPLILKMLLMISCANVKTVKGRSMKEAEWASSDTTQREKSSIPPLKSSLVKENSNPILILNTSVAVAQSVWNAAHEGRP</sequence>
<name>A0AAD7Z6R9_DIPPU</name>
<gene>
    <name evidence="3" type="ORF">L9F63_007826</name>
</gene>
<accession>A0AAD7Z6R9</accession>
<dbReference type="AlphaFoldDB" id="A0AAD7Z6R9"/>
<feature type="signal peptide" evidence="2">
    <location>
        <begin position="1"/>
        <end position="26"/>
    </location>
</feature>
<feature type="region of interest" description="Disordered" evidence="1">
    <location>
        <begin position="32"/>
        <end position="51"/>
    </location>
</feature>
<proteinExistence type="predicted"/>
<organism evidence="3 4">
    <name type="scientific">Diploptera punctata</name>
    <name type="common">Pacific beetle cockroach</name>
    <dbReference type="NCBI Taxonomy" id="6984"/>
    <lineage>
        <taxon>Eukaryota</taxon>
        <taxon>Metazoa</taxon>
        <taxon>Ecdysozoa</taxon>
        <taxon>Arthropoda</taxon>
        <taxon>Hexapoda</taxon>
        <taxon>Insecta</taxon>
        <taxon>Pterygota</taxon>
        <taxon>Neoptera</taxon>
        <taxon>Polyneoptera</taxon>
        <taxon>Dictyoptera</taxon>
        <taxon>Blattodea</taxon>
        <taxon>Blaberoidea</taxon>
        <taxon>Blaberidae</taxon>
        <taxon>Diplopterinae</taxon>
        <taxon>Diploptera</taxon>
    </lineage>
</organism>
<reference evidence="3" key="1">
    <citation type="journal article" date="2023" name="IScience">
        <title>Live-bearing cockroach genome reveals convergent evolutionary mechanisms linked to viviparity in insects and beyond.</title>
        <authorList>
            <person name="Fouks B."/>
            <person name="Harrison M.C."/>
            <person name="Mikhailova A.A."/>
            <person name="Marchal E."/>
            <person name="English S."/>
            <person name="Carruthers M."/>
            <person name="Jennings E.C."/>
            <person name="Chiamaka E.L."/>
            <person name="Frigard R.A."/>
            <person name="Pippel M."/>
            <person name="Attardo G.M."/>
            <person name="Benoit J.B."/>
            <person name="Bornberg-Bauer E."/>
            <person name="Tobe S.S."/>
        </authorList>
    </citation>
    <scope>NUCLEOTIDE SEQUENCE</scope>
    <source>
        <strain evidence="3">Stay&amp;Tobe</strain>
    </source>
</reference>
<feature type="non-terminal residue" evidence="3">
    <location>
        <position position="1"/>
    </location>
</feature>
<feature type="chain" id="PRO_5042232024" evidence="2">
    <location>
        <begin position="27"/>
        <end position="84"/>
    </location>
</feature>
<comment type="caution">
    <text evidence="3">The sequence shown here is derived from an EMBL/GenBank/DDBJ whole genome shotgun (WGS) entry which is preliminary data.</text>
</comment>
<dbReference type="Proteomes" id="UP001233999">
    <property type="component" value="Unassembled WGS sequence"/>
</dbReference>
<dbReference type="EMBL" id="JASPKZ010010246">
    <property type="protein sequence ID" value="KAJ9574998.1"/>
    <property type="molecule type" value="Genomic_DNA"/>
</dbReference>
<evidence type="ECO:0000256" key="1">
    <source>
        <dbReference type="SAM" id="MobiDB-lite"/>
    </source>
</evidence>
<evidence type="ECO:0000313" key="3">
    <source>
        <dbReference type="EMBL" id="KAJ9574998.1"/>
    </source>
</evidence>
<reference evidence="3" key="2">
    <citation type="submission" date="2023-05" db="EMBL/GenBank/DDBJ databases">
        <authorList>
            <person name="Fouks B."/>
        </authorList>
    </citation>
    <scope>NUCLEOTIDE SEQUENCE</scope>
    <source>
        <strain evidence="3">Stay&amp;Tobe</strain>
        <tissue evidence="3">Testes</tissue>
    </source>
</reference>